<dbReference type="RefSeq" id="WP_394835887.1">
    <property type="nucleotide sequence ID" value="NZ_CP089929.1"/>
</dbReference>
<dbReference type="PROSITE" id="PS50930">
    <property type="entry name" value="HTH_LYTTR"/>
    <property type="match status" value="1"/>
</dbReference>
<evidence type="ECO:0000313" key="5">
    <source>
        <dbReference type="Proteomes" id="UP001374803"/>
    </source>
</evidence>
<dbReference type="Pfam" id="PF00072">
    <property type="entry name" value="Response_reg"/>
    <property type="match status" value="1"/>
</dbReference>
<organism evidence="4 5">
    <name type="scientific">Pendulispora rubella</name>
    <dbReference type="NCBI Taxonomy" id="2741070"/>
    <lineage>
        <taxon>Bacteria</taxon>
        <taxon>Pseudomonadati</taxon>
        <taxon>Myxococcota</taxon>
        <taxon>Myxococcia</taxon>
        <taxon>Myxococcales</taxon>
        <taxon>Sorangiineae</taxon>
        <taxon>Pendulisporaceae</taxon>
        <taxon>Pendulispora</taxon>
    </lineage>
</organism>
<dbReference type="SMART" id="SM00850">
    <property type="entry name" value="LytTR"/>
    <property type="match status" value="1"/>
</dbReference>
<dbReference type="PROSITE" id="PS50110">
    <property type="entry name" value="RESPONSE_REGULATORY"/>
    <property type="match status" value="1"/>
</dbReference>
<keyword evidence="1" id="KW-0597">Phosphoprotein</keyword>
<gene>
    <name evidence="4" type="ORF">LVJ94_03125</name>
</gene>
<dbReference type="EMBL" id="CP089983">
    <property type="protein sequence ID" value="WXB06238.1"/>
    <property type="molecule type" value="Genomic_DNA"/>
</dbReference>
<feature type="modified residue" description="4-aspartylphosphate" evidence="1">
    <location>
        <position position="61"/>
    </location>
</feature>
<evidence type="ECO:0000313" key="4">
    <source>
        <dbReference type="EMBL" id="WXB06238.1"/>
    </source>
</evidence>
<dbReference type="InterPro" id="IPR046947">
    <property type="entry name" value="LytR-like"/>
</dbReference>
<dbReference type="InterPro" id="IPR011006">
    <property type="entry name" value="CheY-like_superfamily"/>
</dbReference>
<keyword evidence="5" id="KW-1185">Reference proteome</keyword>
<dbReference type="PANTHER" id="PTHR37299">
    <property type="entry name" value="TRANSCRIPTIONAL REGULATOR-RELATED"/>
    <property type="match status" value="1"/>
</dbReference>
<proteinExistence type="predicted"/>
<dbReference type="SMART" id="SM00448">
    <property type="entry name" value="REC"/>
    <property type="match status" value="1"/>
</dbReference>
<dbReference type="InterPro" id="IPR001789">
    <property type="entry name" value="Sig_transdc_resp-reg_receiver"/>
</dbReference>
<dbReference type="Gene3D" id="2.40.50.1020">
    <property type="entry name" value="LytTr DNA-binding domain"/>
    <property type="match status" value="1"/>
</dbReference>
<dbReference type="Gene3D" id="3.40.50.2300">
    <property type="match status" value="1"/>
</dbReference>
<protein>
    <submittedName>
        <fullName evidence="4">LytTR family DNA-binding domain-containing protein</fullName>
    </submittedName>
</protein>
<keyword evidence="4" id="KW-0238">DNA-binding</keyword>
<reference evidence="4" key="1">
    <citation type="submission" date="2021-12" db="EMBL/GenBank/DDBJ databases">
        <title>Discovery of the Pendulisporaceae a myxobacterial family with distinct sporulation behavior and unique specialized metabolism.</title>
        <authorList>
            <person name="Garcia R."/>
            <person name="Popoff A."/>
            <person name="Bader C.D."/>
            <person name="Loehr J."/>
            <person name="Walesch S."/>
            <person name="Walt C."/>
            <person name="Boldt J."/>
            <person name="Bunk B."/>
            <person name="Haeckl F.J.F.P.J."/>
            <person name="Gunesch A.P."/>
            <person name="Birkelbach J."/>
            <person name="Nuebel U."/>
            <person name="Pietschmann T."/>
            <person name="Bach T."/>
            <person name="Mueller R."/>
        </authorList>
    </citation>
    <scope>NUCLEOTIDE SEQUENCE</scope>
    <source>
        <strain evidence="4">MSr11367</strain>
    </source>
</reference>
<name>A0ABZ2L8G7_9BACT</name>
<dbReference type="Proteomes" id="UP001374803">
    <property type="component" value="Chromosome"/>
</dbReference>
<dbReference type="GO" id="GO:0003677">
    <property type="term" value="F:DNA binding"/>
    <property type="evidence" value="ECO:0007669"/>
    <property type="project" value="UniProtKB-KW"/>
</dbReference>
<dbReference type="Pfam" id="PF04397">
    <property type="entry name" value="LytTR"/>
    <property type="match status" value="1"/>
</dbReference>
<accession>A0ABZ2L8G7</accession>
<evidence type="ECO:0000259" key="3">
    <source>
        <dbReference type="PROSITE" id="PS50930"/>
    </source>
</evidence>
<sequence>MRPDEKLRVVVLEDEWVARNFLVEMIEATGIASVVGAMETFDEAVSFMSKAPSSIDVVFVDINLVGSSHNGLELIQQFVKRPGAPAFVLATALREHALEAFEMGVVDYVLKPFDERRVLKCLEKLHAARRNSDYASEPSRPLRIIARNKRNLVFLNLGEVWAVEASEGMTQVHSGRGTFDIDISLDTIATSFGRDFLRVHRNWLVSEEHVLELERDSGESALLVGSRSPDGSSLRVPIARDRLSNLRARLMHEGVGVRRR</sequence>
<feature type="domain" description="Response regulatory" evidence="2">
    <location>
        <begin position="8"/>
        <end position="126"/>
    </location>
</feature>
<dbReference type="PANTHER" id="PTHR37299:SF1">
    <property type="entry name" value="STAGE 0 SPORULATION PROTEIN A HOMOLOG"/>
    <property type="match status" value="1"/>
</dbReference>
<evidence type="ECO:0000256" key="1">
    <source>
        <dbReference type="PROSITE-ProRule" id="PRU00169"/>
    </source>
</evidence>
<evidence type="ECO:0000259" key="2">
    <source>
        <dbReference type="PROSITE" id="PS50110"/>
    </source>
</evidence>
<dbReference type="InterPro" id="IPR007492">
    <property type="entry name" value="LytTR_DNA-bd_dom"/>
</dbReference>
<feature type="domain" description="HTH LytTR-type" evidence="3">
    <location>
        <begin position="144"/>
        <end position="252"/>
    </location>
</feature>
<dbReference type="SUPFAM" id="SSF52172">
    <property type="entry name" value="CheY-like"/>
    <property type="match status" value="1"/>
</dbReference>